<comment type="caution">
    <text evidence="1">The sequence shown here is derived from an EMBL/GenBank/DDBJ whole genome shotgun (WGS) entry which is preliminary data.</text>
</comment>
<dbReference type="Proteomes" id="UP000594638">
    <property type="component" value="Unassembled WGS sequence"/>
</dbReference>
<reference evidence="1 2" key="1">
    <citation type="submission" date="2019-12" db="EMBL/GenBank/DDBJ databases">
        <authorList>
            <person name="Alioto T."/>
            <person name="Alioto T."/>
            <person name="Gomez Garrido J."/>
        </authorList>
    </citation>
    <scope>NUCLEOTIDE SEQUENCE [LARGE SCALE GENOMIC DNA]</scope>
</reference>
<dbReference type="PANTHER" id="PTHR15922:SF2">
    <property type="entry name" value="NBAS SUBUNIT OF NRZ TETHERING COMPLEX"/>
    <property type="match status" value="1"/>
</dbReference>
<evidence type="ECO:0000313" key="2">
    <source>
        <dbReference type="Proteomes" id="UP000594638"/>
    </source>
</evidence>
<dbReference type="GO" id="GO:0070939">
    <property type="term" value="C:Dsl1/NZR complex"/>
    <property type="evidence" value="ECO:0007669"/>
    <property type="project" value="TreeGrafter"/>
</dbReference>
<dbReference type="EMBL" id="CACTIH010007345">
    <property type="protein sequence ID" value="CAA3010538.1"/>
    <property type="molecule type" value="Genomic_DNA"/>
</dbReference>
<accession>A0A8S0U046</accession>
<protein>
    <submittedName>
        <fullName evidence="1">Uncharacterized protein</fullName>
    </submittedName>
</protein>
<gene>
    <name evidence="1" type="ORF">OLEA9_A017214</name>
</gene>
<dbReference type="PANTHER" id="PTHR15922">
    <property type="entry name" value="NEUROBLASTOMA-AMPLIFIED SEQUENCE"/>
    <property type="match status" value="1"/>
</dbReference>
<keyword evidence="2" id="KW-1185">Reference proteome</keyword>
<sequence>MGMAWRWSSLLTRLPLQSQQPFDGLVKCNHWRISYAILDLRYKIWKAKECLNIFPTSRNARAEADIVDALTVRLPILCTGSYCKKSRIAGDVQLAFDHCLVLAKKGHGSAWDDTQLQPLSPLSVPLRRQIAMTNRAAET</sequence>
<dbReference type="AlphaFoldDB" id="A0A8S0U046"/>
<dbReference type="Gramene" id="OE9A017214T1">
    <property type="protein sequence ID" value="OE9A017214C1"/>
    <property type="gene ID" value="OE9A017214"/>
</dbReference>
<dbReference type="GO" id="GO:0006890">
    <property type="term" value="P:retrograde vesicle-mediated transport, Golgi to endoplasmic reticulum"/>
    <property type="evidence" value="ECO:0007669"/>
    <property type="project" value="TreeGrafter"/>
</dbReference>
<proteinExistence type="predicted"/>
<organism evidence="1 2">
    <name type="scientific">Olea europaea subsp. europaea</name>
    <dbReference type="NCBI Taxonomy" id="158383"/>
    <lineage>
        <taxon>Eukaryota</taxon>
        <taxon>Viridiplantae</taxon>
        <taxon>Streptophyta</taxon>
        <taxon>Embryophyta</taxon>
        <taxon>Tracheophyta</taxon>
        <taxon>Spermatophyta</taxon>
        <taxon>Magnoliopsida</taxon>
        <taxon>eudicotyledons</taxon>
        <taxon>Gunneridae</taxon>
        <taxon>Pentapetalae</taxon>
        <taxon>asterids</taxon>
        <taxon>lamiids</taxon>
        <taxon>Lamiales</taxon>
        <taxon>Oleaceae</taxon>
        <taxon>Oleeae</taxon>
        <taxon>Olea</taxon>
    </lineage>
</organism>
<dbReference type="OrthoDB" id="19988at2759"/>
<evidence type="ECO:0000313" key="1">
    <source>
        <dbReference type="EMBL" id="CAA3010538.1"/>
    </source>
</evidence>
<dbReference type="GO" id="GO:0000149">
    <property type="term" value="F:SNARE binding"/>
    <property type="evidence" value="ECO:0007669"/>
    <property type="project" value="TreeGrafter"/>
</dbReference>
<name>A0A8S0U046_OLEEU</name>